<proteinExistence type="predicted"/>
<accession>A0AAQ3JNL6</accession>
<feature type="region of interest" description="Disordered" evidence="1">
    <location>
        <begin position="24"/>
        <end position="63"/>
    </location>
</feature>
<protein>
    <submittedName>
        <fullName evidence="2">Uncharacterized protein</fullName>
    </submittedName>
</protein>
<dbReference type="EMBL" id="CP136890">
    <property type="protein sequence ID" value="WOK93141.1"/>
    <property type="molecule type" value="Genomic_DNA"/>
</dbReference>
<organism evidence="2 3">
    <name type="scientific">Canna indica</name>
    <name type="common">Indian-shot</name>
    <dbReference type="NCBI Taxonomy" id="4628"/>
    <lineage>
        <taxon>Eukaryota</taxon>
        <taxon>Viridiplantae</taxon>
        <taxon>Streptophyta</taxon>
        <taxon>Embryophyta</taxon>
        <taxon>Tracheophyta</taxon>
        <taxon>Spermatophyta</taxon>
        <taxon>Magnoliopsida</taxon>
        <taxon>Liliopsida</taxon>
        <taxon>Zingiberales</taxon>
        <taxon>Cannaceae</taxon>
        <taxon>Canna</taxon>
    </lineage>
</organism>
<dbReference type="Proteomes" id="UP001327560">
    <property type="component" value="Chromosome 1"/>
</dbReference>
<reference evidence="2 3" key="1">
    <citation type="submission" date="2023-10" db="EMBL/GenBank/DDBJ databases">
        <title>Chromosome-scale genome assembly provides insights into flower coloration mechanisms of Canna indica.</title>
        <authorList>
            <person name="Li C."/>
        </authorList>
    </citation>
    <scope>NUCLEOTIDE SEQUENCE [LARGE SCALE GENOMIC DNA]</scope>
    <source>
        <tissue evidence="2">Flower</tissue>
    </source>
</reference>
<dbReference type="AlphaFoldDB" id="A0AAQ3JNL6"/>
<gene>
    <name evidence="2" type="ORF">Cni_G01834</name>
</gene>
<evidence type="ECO:0000313" key="3">
    <source>
        <dbReference type="Proteomes" id="UP001327560"/>
    </source>
</evidence>
<name>A0AAQ3JNL6_9LILI</name>
<keyword evidence="3" id="KW-1185">Reference proteome</keyword>
<evidence type="ECO:0000256" key="1">
    <source>
        <dbReference type="SAM" id="MobiDB-lite"/>
    </source>
</evidence>
<evidence type="ECO:0000313" key="2">
    <source>
        <dbReference type="EMBL" id="WOK93141.1"/>
    </source>
</evidence>
<feature type="compositionally biased region" description="Basic and acidic residues" evidence="1">
    <location>
        <begin position="24"/>
        <end position="52"/>
    </location>
</feature>
<sequence length="195" mass="21796">MAKCSKAPVEVRMLFKELLNNKREQRVRDVEERQEFERRATEDVRHDQYDDRGGDDEEDRSLQAAICASLEQEAFERDRMYHPRSQFEYGSGNGSSGTNSIASSSVAGAMNRSGSIPSTHYIGWSSSMMAPPTQSRGGGIRGFFSNLGQTGGRKSLVDLIDLDPRAYPSCSSKQLCNDDAWSETKKWELGRAISK</sequence>